<organism evidence="1 2">
    <name type="scientific">Hymenobacter busanensis</name>
    <dbReference type="NCBI Taxonomy" id="2607656"/>
    <lineage>
        <taxon>Bacteria</taxon>
        <taxon>Pseudomonadati</taxon>
        <taxon>Bacteroidota</taxon>
        <taxon>Cytophagia</taxon>
        <taxon>Cytophagales</taxon>
        <taxon>Hymenobacteraceae</taxon>
        <taxon>Hymenobacter</taxon>
    </lineage>
</organism>
<reference evidence="1 2" key="1">
    <citation type="submission" date="2019-09" db="EMBL/GenBank/DDBJ databases">
        <title>Genome sequence of Hymenobacter sp. M3.</title>
        <authorList>
            <person name="Srinivasan S."/>
        </authorList>
    </citation>
    <scope>NUCLEOTIDE SEQUENCE [LARGE SCALE GENOMIC DNA]</scope>
    <source>
        <strain evidence="1 2">M3</strain>
    </source>
</reference>
<dbReference type="RefSeq" id="WP_151079779.1">
    <property type="nucleotide sequence ID" value="NZ_CP047647.1"/>
</dbReference>
<dbReference type="EMBL" id="VTWU01000005">
    <property type="protein sequence ID" value="KAA9331599.1"/>
    <property type="molecule type" value="Genomic_DNA"/>
</dbReference>
<dbReference type="Proteomes" id="UP000326380">
    <property type="component" value="Unassembled WGS sequence"/>
</dbReference>
<evidence type="ECO:0000313" key="1">
    <source>
        <dbReference type="EMBL" id="KAA9331599.1"/>
    </source>
</evidence>
<gene>
    <name evidence="1" type="ORF">F0P96_15305</name>
</gene>
<proteinExistence type="predicted"/>
<accession>A0A7L4ZZP8</accession>
<evidence type="ECO:0000313" key="2">
    <source>
        <dbReference type="Proteomes" id="UP000326380"/>
    </source>
</evidence>
<keyword evidence="2" id="KW-1185">Reference proteome</keyword>
<sequence>MIIHDIPAILMQHDAAAALVRASWRRGRSLEEFVPALEQLVVFSRQHHVRHWLMNIDQLPPMGAREQGWIMESWFPAMAGTAVQHLAMVLPPDLHNHMVTTAPVFNPPSVMSFELHFFPDDSSAFEWLLEDAPSRAALWAEWEAEVAHQPPGSGAQPE</sequence>
<dbReference type="AlphaFoldDB" id="A0A7L4ZZP8"/>
<name>A0A7L4ZZP8_9BACT</name>
<comment type="caution">
    <text evidence="1">The sequence shown here is derived from an EMBL/GenBank/DDBJ whole genome shotgun (WGS) entry which is preliminary data.</text>
</comment>
<protein>
    <submittedName>
        <fullName evidence="1">Uncharacterized protein</fullName>
    </submittedName>
</protein>